<evidence type="ECO:0000256" key="2">
    <source>
        <dbReference type="ARBA" id="ARBA00000751"/>
    </source>
</evidence>
<comment type="catalytic activity">
    <reaction evidence="1">
        <text>5-amino-6-(5-phospho-D-ribosylamino)uracil + H2O = 5,6-diaminouracil + D-ribose 5-phosphate</text>
        <dbReference type="Rhea" id="RHEA:55020"/>
        <dbReference type="ChEBI" id="CHEBI:15377"/>
        <dbReference type="ChEBI" id="CHEBI:46252"/>
        <dbReference type="ChEBI" id="CHEBI:58453"/>
        <dbReference type="ChEBI" id="CHEBI:78346"/>
    </reaction>
</comment>
<evidence type="ECO:0000256" key="1">
    <source>
        <dbReference type="ARBA" id="ARBA00000022"/>
    </source>
</evidence>
<proteinExistence type="predicted"/>
<name>A0ABV9I684_9DEIO</name>
<evidence type="ECO:0000259" key="3">
    <source>
        <dbReference type="Pfam" id="PF08719"/>
    </source>
</evidence>
<keyword evidence="5" id="KW-1185">Reference proteome</keyword>
<protein>
    <submittedName>
        <fullName evidence="4">NADAR family protein</fullName>
    </submittedName>
</protein>
<dbReference type="Gene3D" id="1.10.357.40">
    <property type="entry name" value="YbiA-like"/>
    <property type="match status" value="1"/>
</dbReference>
<dbReference type="SUPFAM" id="SSF143990">
    <property type="entry name" value="YbiA-like"/>
    <property type="match status" value="1"/>
</dbReference>
<comment type="caution">
    <text evidence="4">The sequence shown here is derived from an EMBL/GenBank/DDBJ whole genome shotgun (WGS) entry which is preliminary data.</text>
</comment>
<reference evidence="5" key="1">
    <citation type="journal article" date="2019" name="Int. J. Syst. Evol. Microbiol.">
        <title>The Global Catalogue of Microorganisms (GCM) 10K type strain sequencing project: providing services to taxonomists for standard genome sequencing and annotation.</title>
        <authorList>
            <consortium name="The Broad Institute Genomics Platform"/>
            <consortium name="The Broad Institute Genome Sequencing Center for Infectious Disease"/>
            <person name="Wu L."/>
            <person name="Ma J."/>
        </authorList>
    </citation>
    <scope>NUCLEOTIDE SEQUENCE [LARGE SCALE GENOMIC DNA]</scope>
    <source>
        <strain evidence="5">CCUG 55995</strain>
    </source>
</reference>
<comment type="catalytic activity">
    <reaction evidence="2">
        <text>2,5-diamino-6-hydroxy-4-(5-phosphoribosylamino)-pyrimidine + H2O = 2,5,6-triamino-4-hydroxypyrimidine + D-ribose 5-phosphate</text>
        <dbReference type="Rhea" id="RHEA:23436"/>
        <dbReference type="ChEBI" id="CHEBI:15377"/>
        <dbReference type="ChEBI" id="CHEBI:58614"/>
        <dbReference type="ChEBI" id="CHEBI:78346"/>
        <dbReference type="ChEBI" id="CHEBI:137796"/>
    </reaction>
</comment>
<dbReference type="Pfam" id="PF08719">
    <property type="entry name" value="NADAR"/>
    <property type="match status" value="1"/>
</dbReference>
<dbReference type="CDD" id="cd15457">
    <property type="entry name" value="NADAR"/>
    <property type="match status" value="1"/>
</dbReference>
<dbReference type="InterPro" id="IPR012816">
    <property type="entry name" value="NADAR"/>
</dbReference>
<dbReference type="RefSeq" id="WP_380060739.1">
    <property type="nucleotide sequence ID" value="NZ_JBHSEI010000002.1"/>
</dbReference>
<dbReference type="EMBL" id="JBHSEI010000002">
    <property type="protein sequence ID" value="MFC4637704.1"/>
    <property type="molecule type" value="Genomic_DNA"/>
</dbReference>
<dbReference type="Proteomes" id="UP001595952">
    <property type="component" value="Unassembled WGS sequence"/>
</dbReference>
<dbReference type="NCBIfam" id="TIGR02464">
    <property type="entry name" value="ribofla_fusion"/>
    <property type="match status" value="1"/>
</dbReference>
<evidence type="ECO:0000313" key="4">
    <source>
        <dbReference type="EMBL" id="MFC4637704.1"/>
    </source>
</evidence>
<evidence type="ECO:0000313" key="5">
    <source>
        <dbReference type="Proteomes" id="UP001595952"/>
    </source>
</evidence>
<accession>A0ABV9I684</accession>
<organism evidence="4 5">
    <name type="scientific">Deinococcus hohokamensis</name>
    <dbReference type="NCBI Taxonomy" id="309883"/>
    <lineage>
        <taxon>Bacteria</taxon>
        <taxon>Thermotogati</taxon>
        <taxon>Deinococcota</taxon>
        <taxon>Deinococci</taxon>
        <taxon>Deinococcales</taxon>
        <taxon>Deinococcaceae</taxon>
        <taxon>Deinococcus</taxon>
    </lineage>
</organism>
<dbReference type="InterPro" id="IPR037238">
    <property type="entry name" value="YbiA-like_sf"/>
</dbReference>
<sequence length="171" mass="18937">MPPADPVYFYRSAHPFSNFHPSVFTVDGLTFYTAEQYIMDRQALTFGDEASAERILAARDPGECKKLGRRVRTYDDAIWAVVREAVAYDACFHKFAQNPRLRDVLLATGDALLVEASPSDAIWGIRFSEQDAPASCHQWGQNLLGQALMRVRDTLRAGSDVNPASAPLTAS</sequence>
<gene>
    <name evidence="4" type="ORF">ACFO0D_05040</name>
</gene>
<feature type="domain" description="NADAR" evidence="3">
    <location>
        <begin position="8"/>
        <end position="156"/>
    </location>
</feature>